<keyword evidence="4" id="KW-1185">Reference proteome</keyword>
<proteinExistence type="predicted"/>
<evidence type="ECO:0000313" key="3">
    <source>
        <dbReference type="EMBL" id="MCZ2723534.1"/>
    </source>
</evidence>
<keyword evidence="1" id="KW-0732">Signal</keyword>
<comment type="caution">
    <text evidence="3">The sequence shown here is derived from an EMBL/GenBank/DDBJ whole genome shotgun (WGS) entry which is preliminary data.</text>
</comment>
<dbReference type="RefSeq" id="WP_269127663.1">
    <property type="nucleotide sequence ID" value="NZ_JAPUBN010000024.1"/>
</dbReference>
<accession>A0ABT4JYQ2</accession>
<gene>
    <name evidence="3" type="ORF">O1D97_18450</name>
</gene>
<feature type="signal peptide" evidence="1">
    <location>
        <begin position="1"/>
        <end position="22"/>
    </location>
</feature>
<dbReference type="Proteomes" id="UP001149719">
    <property type="component" value="Unassembled WGS sequence"/>
</dbReference>
<protein>
    <submittedName>
        <fullName evidence="3">DUF1566 domain-containing protein</fullName>
    </submittedName>
</protein>
<dbReference type="PANTHER" id="PTHR35812:SF1">
    <property type="entry name" value="LIPOPROTEIN"/>
    <property type="match status" value="1"/>
</dbReference>
<dbReference type="PANTHER" id="PTHR35812">
    <property type="entry name" value="LIPOPROTEIN"/>
    <property type="match status" value="1"/>
</dbReference>
<reference evidence="3" key="1">
    <citation type="submission" date="2022-12" db="EMBL/GenBank/DDBJ databases">
        <title>Marinomonas 15G1-11 sp. nov, isolated from marine algae.</title>
        <authorList>
            <person name="Butt M."/>
            <person name="Choi D.G."/>
            <person name="Kim J.M."/>
            <person name="Lee J.K."/>
            <person name="Baek J.H."/>
            <person name="Jeon C.O."/>
        </authorList>
    </citation>
    <scope>NUCLEOTIDE SEQUENCE</scope>
    <source>
        <strain evidence="3">15G1-11</strain>
    </source>
</reference>
<evidence type="ECO:0000259" key="2">
    <source>
        <dbReference type="Pfam" id="PF07603"/>
    </source>
</evidence>
<organism evidence="3 4">
    <name type="scientific">Marinomonas phaeophyticola</name>
    <dbReference type="NCBI Taxonomy" id="3004091"/>
    <lineage>
        <taxon>Bacteria</taxon>
        <taxon>Pseudomonadati</taxon>
        <taxon>Pseudomonadota</taxon>
        <taxon>Gammaproteobacteria</taxon>
        <taxon>Oceanospirillales</taxon>
        <taxon>Oceanospirillaceae</taxon>
        <taxon>Marinomonas</taxon>
    </lineage>
</organism>
<evidence type="ECO:0000313" key="4">
    <source>
        <dbReference type="Proteomes" id="UP001149719"/>
    </source>
</evidence>
<dbReference type="InterPro" id="IPR011460">
    <property type="entry name" value="Lcl_C"/>
</dbReference>
<feature type="domain" description="Lcl C-terminal" evidence="2">
    <location>
        <begin position="49"/>
        <end position="176"/>
    </location>
</feature>
<name>A0ABT4JYQ2_9GAMM</name>
<dbReference type="EMBL" id="JAPUBN010000024">
    <property type="protein sequence ID" value="MCZ2723534.1"/>
    <property type="molecule type" value="Genomic_DNA"/>
</dbReference>
<dbReference type="Pfam" id="PF07603">
    <property type="entry name" value="Lcl_C"/>
    <property type="match status" value="1"/>
</dbReference>
<sequence length="181" mass="20438">MWTRVVNVIFLGCLGYWSSAYAEQQVNCKPDNLVASTPTTRFILNADATVTDLKTRLMWKQCPEGLSGDSCSEGSVDTAFWDVFLRSIEILNSGEGFAGFNDWRMPNVKELRSIIEAQCYRPAVNLAVFPNTPIVSFFTSTPVKDVFRDNIWTVEFIHGRVEAKRLNFSASLRLVRNVDAE</sequence>
<feature type="chain" id="PRO_5046940746" evidence="1">
    <location>
        <begin position="23"/>
        <end position="181"/>
    </location>
</feature>
<evidence type="ECO:0000256" key="1">
    <source>
        <dbReference type="SAM" id="SignalP"/>
    </source>
</evidence>